<proteinExistence type="inferred from homology"/>
<comment type="caution">
    <text evidence="8">The sequence shown here is derived from an EMBL/GenBank/DDBJ whole genome shotgun (WGS) entry which is preliminary data.</text>
</comment>
<dbReference type="Gene3D" id="3.20.20.80">
    <property type="entry name" value="Glycosidases"/>
    <property type="match status" value="1"/>
</dbReference>
<keyword evidence="4" id="KW-0119">Carbohydrate metabolism</keyword>
<evidence type="ECO:0000256" key="1">
    <source>
        <dbReference type="ARBA" id="ARBA00005641"/>
    </source>
</evidence>
<name>A0AA86PF21_9EUKA</name>
<dbReference type="InterPro" id="IPR009030">
    <property type="entry name" value="Growth_fac_rcpt_cys_sf"/>
</dbReference>
<dbReference type="EMBL" id="CATOUU010000652">
    <property type="protein sequence ID" value="CAI9937771.1"/>
    <property type="molecule type" value="Genomic_DNA"/>
</dbReference>
<gene>
    <name evidence="8" type="ORF">HINF_LOCUS25416</name>
    <name evidence="9" type="ORF">HINF_LOCUS42772</name>
</gene>
<comment type="similarity">
    <text evidence="1">Belongs to the glycosyl hydrolase 5 (cellulase A) family.</text>
</comment>
<dbReference type="PANTHER" id="PTHR35923:SF2">
    <property type="entry name" value="ENDOGLUCANASE"/>
    <property type="match status" value="1"/>
</dbReference>
<dbReference type="PANTHER" id="PTHR35923">
    <property type="entry name" value="MAJOR EXTRACELLULAR ENDOGLUCANASE"/>
    <property type="match status" value="1"/>
</dbReference>
<dbReference type="SMART" id="SM01411">
    <property type="entry name" value="Ephrin_rec_like"/>
    <property type="match status" value="12"/>
</dbReference>
<dbReference type="Pfam" id="PF00150">
    <property type="entry name" value="Cellulase"/>
    <property type="match status" value="1"/>
</dbReference>
<dbReference type="InterPro" id="IPR017853">
    <property type="entry name" value="GH"/>
</dbReference>
<dbReference type="GO" id="GO:0030245">
    <property type="term" value="P:cellulose catabolic process"/>
    <property type="evidence" value="ECO:0007669"/>
    <property type="project" value="UniProtKB-KW"/>
</dbReference>
<dbReference type="SUPFAM" id="SSF51445">
    <property type="entry name" value="(Trans)glycosidases"/>
    <property type="match status" value="1"/>
</dbReference>
<evidence type="ECO:0000256" key="5">
    <source>
        <dbReference type="ARBA" id="ARBA00023295"/>
    </source>
</evidence>
<reference evidence="8" key="1">
    <citation type="submission" date="2023-06" db="EMBL/GenBank/DDBJ databases">
        <authorList>
            <person name="Kurt Z."/>
        </authorList>
    </citation>
    <scope>NUCLEOTIDE SEQUENCE</scope>
</reference>
<keyword evidence="10" id="KW-1185">Reference proteome</keyword>
<keyword evidence="6" id="KW-0624">Polysaccharide degradation</keyword>
<feature type="domain" description="Glycoside hydrolase family 5" evidence="7">
    <location>
        <begin position="27"/>
        <end position="325"/>
    </location>
</feature>
<evidence type="ECO:0000313" key="10">
    <source>
        <dbReference type="Proteomes" id="UP001642409"/>
    </source>
</evidence>
<dbReference type="Proteomes" id="UP001642409">
    <property type="component" value="Unassembled WGS sequence"/>
</dbReference>
<evidence type="ECO:0000256" key="2">
    <source>
        <dbReference type="ARBA" id="ARBA00022801"/>
    </source>
</evidence>
<evidence type="ECO:0000259" key="7">
    <source>
        <dbReference type="Pfam" id="PF00150"/>
    </source>
</evidence>
<organism evidence="8">
    <name type="scientific">Hexamita inflata</name>
    <dbReference type="NCBI Taxonomy" id="28002"/>
    <lineage>
        <taxon>Eukaryota</taxon>
        <taxon>Metamonada</taxon>
        <taxon>Diplomonadida</taxon>
        <taxon>Hexamitidae</taxon>
        <taxon>Hexamitinae</taxon>
        <taxon>Hexamita</taxon>
    </lineage>
</organism>
<keyword evidence="2" id="KW-0378">Hydrolase</keyword>
<dbReference type="SUPFAM" id="SSF57184">
    <property type="entry name" value="Growth factor receptor domain"/>
    <property type="match status" value="5"/>
</dbReference>
<dbReference type="AlphaFoldDB" id="A0AA86PF21"/>
<dbReference type="EMBL" id="CAXDID020000176">
    <property type="protein sequence ID" value="CAL6048609.1"/>
    <property type="molecule type" value="Genomic_DNA"/>
</dbReference>
<dbReference type="PROSITE" id="PS00659">
    <property type="entry name" value="GLYCOSYL_HYDROL_F5"/>
    <property type="match status" value="1"/>
</dbReference>
<sequence>MLIYNCITSLQLELFSRNSRIEDIYGNKVSLKGYSFFGFETSVAVVHGLWSQNLEFLLDWTKSQGYNAIRVPFACDFALNLDGKRPLNSDGSSAINYSQNPKLVGLTSGQVLDYFVNAAAARGLVIVFVMHHLYGTGGIDPLWYDSSTSEAQVLQGWTNMIKRYNQWNVIGADIKNEPHDTITWGTGNILTDFDAFCQRAGNTIHQINSRLLIFVEGVHKWGNSWSCWGESLQGVQQYPVKLNVQNKVVYSPHVYGQAVSGMPNNDTQNWSDRFGFIVTKKLGPAIMIGEWGGDVVDYPFLTNFATWMQQNSITDHFHWSLNPNSADTKGLLGDDWKTPVQAKLNIINSIQMTPTVFPSVPACPSSSPYMNSGSCTTSCSSGYYSIVSGVLTCSSACSIYFINATNGNQKQCVTSCPSSAPFNDGGSCTASCSSGFYSIISGVLTCSPACSVYFINTTNGNQKQCVTSCPSSAPFIDGGSCAASCSSGFYSIISGVLTCSPACSVYFINTTNGNQKQCVTSCPSSAPFNDGGSCTTSCSSGFYSIISGVLTCSPACSVYFINTTNGNQKQCVTSCPSSAPFIDGGSCTTSCSSGFYSIISGVLTCSPACSVYFINTTNGNQKQCVTSCPSSAPFIDGGSCTTSCSSGYYSIISGVLTCSPACSVYFINTTNGNQKQCVTSCPSSAPFIDSGSCTTSCSSGFYSIISGVLTCSSACSVYFINTTNGNQKQCVTSCPSSAPFIDGGSCTTSCSSGFYSIISGVLTCSPACSVYFINTTNGNQKQCVTSCPSSAPFIDGGSCTTSCSSGFYSIISGVLTCSPACSVYFINTTNGNQKQCVTSCPSSAPFNDGGSCTTSCSSGFYSIVSGVLTCSPACSVYFINTTNGNQKQCVTSCPSSAPFIDGGSCTTSCSSGFYSIISGVLTCSPACSVYFINTTNGNQKQCVTSCPSSAPFIDGGSCTTSCSSGYYSIISGVLTCSSACSVYFINTTNGNQKQCVTSCPSSAPFIDGGSCTTPVLLGSTDCFWSSYLFFGLFRLLINTTNGTQQCVTSCPSSAPS</sequence>
<dbReference type="InterPro" id="IPR018087">
    <property type="entry name" value="Glyco_hydro_5_CS"/>
</dbReference>
<evidence type="ECO:0000256" key="4">
    <source>
        <dbReference type="ARBA" id="ARBA00023277"/>
    </source>
</evidence>
<evidence type="ECO:0000256" key="6">
    <source>
        <dbReference type="ARBA" id="ARBA00023326"/>
    </source>
</evidence>
<evidence type="ECO:0000313" key="8">
    <source>
        <dbReference type="EMBL" id="CAI9937771.1"/>
    </source>
</evidence>
<protein>
    <recommendedName>
        <fullName evidence="7">Glycoside hydrolase family 5 domain-containing protein</fullName>
    </recommendedName>
</protein>
<evidence type="ECO:0000313" key="9">
    <source>
        <dbReference type="EMBL" id="CAL6048609.1"/>
    </source>
</evidence>
<dbReference type="InterPro" id="IPR001547">
    <property type="entry name" value="Glyco_hydro_5"/>
</dbReference>
<reference evidence="9 10" key="2">
    <citation type="submission" date="2024-07" db="EMBL/GenBank/DDBJ databases">
        <authorList>
            <person name="Akdeniz Z."/>
        </authorList>
    </citation>
    <scope>NUCLEOTIDE SEQUENCE [LARGE SCALE GENOMIC DNA]</scope>
</reference>
<keyword evidence="3" id="KW-0136">Cellulose degradation</keyword>
<evidence type="ECO:0000256" key="3">
    <source>
        <dbReference type="ARBA" id="ARBA00023001"/>
    </source>
</evidence>
<dbReference type="GO" id="GO:0004553">
    <property type="term" value="F:hydrolase activity, hydrolyzing O-glycosyl compounds"/>
    <property type="evidence" value="ECO:0007669"/>
    <property type="project" value="InterPro"/>
</dbReference>
<keyword evidence="5" id="KW-0326">Glycosidase</keyword>
<accession>A0AA86PF21</accession>